<reference evidence="1" key="1">
    <citation type="submission" date="2009-10" db="EMBL/GenBank/DDBJ databases">
        <title>Complete sequence of chromosome of Methanocaldococcus vulcanius M7.</title>
        <authorList>
            <consortium name="US DOE Joint Genome Institute"/>
            <person name="Lucas S."/>
            <person name="Copeland A."/>
            <person name="Lapidus A."/>
            <person name="Glavina del Rio T."/>
            <person name="Dalin E."/>
            <person name="Tice H."/>
            <person name="Bruce D."/>
            <person name="Goodwin L."/>
            <person name="Pitluck S."/>
            <person name="Lcollab F.I."/>
            <person name="Brettin T."/>
            <person name="Detter J.C."/>
            <person name="Han C."/>
            <person name="Tapia R."/>
            <person name="Kuske C.R."/>
            <person name="Schmutz J."/>
            <person name="Larimer F."/>
            <person name="Land M."/>
            <person name="Hauser L."/>
            <person name="Kyrpides N."/>
            <person name="Ovchinikova G."/>
            <person name="Sieprawska-Lupa M."/>
            <person name="Whitman W.B."/>
            <person name="Woyke T."/>
        </authorList>
    </citation>
    <scope>NUCLEOTIDE SEQUENCE [LARGE SCALE GENOMIC DNA]</scope>
    <source>
        <strain evidence="1">M7</strain>
    </source>
</reference>
<name>C9RGN9_METVM</name>
<evidence type="ECO:0000313" key="1">
    <source>
        <dbReference type="EMBL" id="ACX72741.1"/>
    </source>
</evidence>
<evidence type="ECO:0000313" key="2">
    <source>
        <dbReference type="Proteomes" id="UP000002063"/>
    </source>
</evidence>
<gene>
    <name evidence="1" type="ordered locus">Metvu_0883</name>
</gene>
<dbReference type="HOGENOM" id="CLU_3245429_0_0_2"/>
<dbReference type="STRING" id="579137.Metvu_0883"/>
<dbReference type="AlphaFoldDB" id="C9RGN9"/>
<accession>C9RGN9</accession>
<dbReference type="KEGG" id="mvu:Metvu_0883"/>
<dbReference type="EMBL" id="CP001787">
    <property type="protein sequence ID" value="ACX72741.1"/>
    <property type="molecule type" value="Genomic_DNA"/>
</dbReference>
<keyword evidence="2" id="KW-1185">Reference proteome</keyword>
<sequence length="42" mass="5165">MVDFKSNFNIIKIHVFSVKIVYYHYICACYGKKFIEKREKFN</sequence>
<protein>
    <submittedName>
        <fullName evidence="1">Uncharacterized protein</fullName>
    </submittedName>
</protein>
<dbReference type="Proteomes" id="UP000002063">
    <property type="component" value="Chromosome"/>
</dbReference>
<proteinExistence type="predicted"/>
<organism evidence="1 2">
    <name type="scientific">Methanocaldococcus vulcanius (strain ATCC 700851 / DSM 12094 / M7)</name>
    <name type="common">Methanococcus vulcanius</name>
    <dbReference type="NCBI Taxonomy" id="579137"/>
    <lineage>
        <taxon>Archaea</taxon>
        <taxon>Methanobacteriati</taxon>
        <taxon>Methanobacteriota</taxon>
        <taxon>Methanomada group</taxon>
        <taxon>Methanococci</taxon>
        <taxon>Methanococcales</taxon>
        <taxon>Methanocaldococcaceae</taxon>
        <taxon>Methanocaldococcus</taxon>
    </lineage>
</organism>